<evidence type="ECO:0000313" key="14">
    <source>
        <dbReference type="EMBL" id="GAA5806738.1"/>
    </source>
</evidence>
<gene>
    <name evidence="14" type="ORF">MFLAVUS_000086</name>
</gene>
<dbReference type="InterPro" id="IPR007131">
    <property type="entry name" value="SHD1"/>
</dbReference>
<keyword evidence="10" id="KW-0963">Cytoplasm</keyword>
<feature type="domain" description="SH3" evidence="13">
    <location>
        <begin position="140"/>
        <end position="200"/>
    </location>
</feature>
<dbReference type="Pfam" id="PF14604">
    <property type="entry name" value="SH3_9"/>
    <property type="match status" value="2"/>
</dbReference>
<feature type="domain" description="SH3" evidence="13">
    <location>
        <begin position="65"/>
        <end position="125"/>
    </location>
</feature>
<feature type="compositionally biased region" description="Basic and acidic residues" evidence="12">
    <location>
        <begin position="290"/>
        <end position="303"/>
    </location>
</feature>
<evidence type="ECO:0000256" key="11">
    <source>
        <dbReference type="PROSITE-ProRule" id="PRU00192"/>
    </source>
</evidence>
<dbReference type="PANTHER" id="PTHR15735:SF21">
    <property type="entry name" value="PROTEIN NERVOUS WRECK"/>
    <property type="match status" value="1"/>
</dbReference>
<evidence type="ECO:0000256" key="1">
    <source>
        <dbReference type="ARBA" id="ARBA00004125"/>
    </source>
</evidence>
<evidence type="ECO:0000256" key="9">
    <source>
        <dbReference type="ARBA" id="ARBA00023203"/>
    </source>
</evidence>
<feature type="region of interest" description="Disordered" evidence="12">
    <location>
        <begin position="555"/>
        <end position="611"/>
    </location>
</feature>
<sequence>MKYLDICSALYDYTAQNEEEISFKTQDVLYILEKEDPDWHKAQLKVPNTDGPIGLIPANYIEKIKPIASIKAIYDYQSRSAEELSFKEDELLTLYEKDDPDWFVVENSKGVIGIVPSNYVEETVSETVVENTIEKQTTGAEPKWAIALYGFEAESKEETYLKEHEQVLVIEYENKDWWKIEHKDGTSGIVPSNYIKFQDEYEQELKNEQQEQREKDLLERKLAREQEEKEKERQLEVERRRKMQEDAKQKEVEAKRQASFAANSAASPQLGSPRRSQIPAPPPPTISKSVPEHNDPNKPDPSRVRMWTDRTGAFKVEAQFLSCANGKIRLFKTNGVKIDVPTQKMCMEDLKYIEAETGQKLIEDKSDNIPLGQLNVRFSWLDYFKKANLPRDAAQRYAASFESSGLTERDLDRLTHHRMKSMGMSERHVRRIQRFIETNRAEPASENEGDRPKVKKTVTFGGVSYMEEYDDEGEYEEGSVEWQIEQDERLARQLQEQDRGSSVSLQRRGTGRPTPTQSAPRGVSSAVLTPQQFNSEPLKPTPVLSPAAIPPVKNNVPVPPPKFEDDAWAPRSSPSVTPSAPLPPPAWSQAAAIPPQMPPRQRPTPQTSQQSLVDPQLLAKWGGSPALAAANTRPVPPPPSAPYVASPNHQSLNSLSAQKPMFYQQQQQVAGSGSFNMGQLQQQGSFTNAQSPMQQQQQLPMQQQQPVMTNQTQTSGSFTAAHQSPMQHQVPAIQHANSFTSMQTGFGGQQGQFGAPQHSASFSTLPNSTNFQVPTFNQANQFQAQTTGYNTPYSNQSFMGSTSSLQPQLTGASSIQSQSTGASWASATPANPFGGAASAAAPYQGHQAQYNNTPTDPNDKYSVFKTVDTTTPSVFNNNKFY</sequence>
<keyword evidence="8" id="KW-0967">Endosome</keyword>
<dbReference type="SMART" id="SM00326">
    <property type="entry name" value="SH3"/>
    <property type="match status" value="3"/>
</dbReference>
<reference evidence="14 15" key="1">
    <citation type="submission" date="2024-04" db="EMBL/GenBank/DDBJ databases">
        <title>genome sequences of Mucor flavus KT1a and Helicostylum pulchrum KT1b strains isolated from the surface of a dry-aged beef.</title>
        <authorList>
            <person name="Toyotome T."/>
            <person name="Hosono M."/>
            <person name="Torimaru M."/>
            <person name="Fukuda K."/>
            <person name="Mikami N."/>
        </authorList>
    </citation>
    <scope>NUCLEOTIDE SEQUENCE [LARGE SCALE GENOMIC DNA]</scope>
    <source>
        <strain evidence="14 15">KT1a</strain>
    </source>
</reference>
<protein>
    <recommendedName>
        <fullName evidence="5">Actin cytoskeleton-regulatory complex protein SLA1</fullName>
    </recommendedName>
</protein>
<dbReference type="CDD" id="cd09487">
    <property type="entry name" value="SAM_superfamily"/>
    <property type="match status" value="1"/>
</dbReference>
<dbReference type="Gene3D" id="2.30.30.40">
    <property type="entry name" value="SH3 Domains"/>
    <property type="match status" value="3"/>
</dbReference>
<keyword evidence="10" id="KW-0206">Cytoskeleton</keyword>
<dbReference type="SUPFAM" id="SSF50044">
    <property type="entry name" value="SH3-domain"/>
    <property type="match status" value="3"/>
</dbReference>
<evidence type="ECO:0000256" key="12">
    <source>
        <dbReference type="SAM" id="MobiDB-lite"/>
    </source>
</evidence>
<dbReference type="PROSITE" id="PS50002">
    <property type="entry name" value="SH3"/>
    <property type="match status" value="3"/>
</dbReference>
<comment type="caution">
    <text evidence="14">The sequence shown here is derived from an EMBL/GenBank/DDBJ whole genome shotgun (WGS) entry which is preliminary data.</text>
</comment>
<dbReference type="Gene3D" id="1.10.150.50">
    <property type="entry name" value="Transcription Factor, Ets-1"/>
    <property type="match status" value="1"/>
</dbReference>
<dbReference type="InterPro" id="IPR035800">
    <property type="entry name" value="Sla1_SH3_1"/>
</dbReference>
<dbReference type="InterPro" id="IPR001452">
    <property type="entry name" value="SH3_domain"/>
</dbReference>
<evidence type="ECO:0000259" key="13">
    <source>
        <dbReference type="PROSITE" id="PS50002"/>
    </source>
</evidence>
<feature type="domain" description="SH3" evidence="13">
    <location>
        <begin position="2"/>
        <end position="64"/>
    </location>
</feature>
<evidence type="ECO:0000256" key="4">
    <source>
        <dbReference type="ARBA" id="ARBA00007948"/>
    </source>
</evidence>
<feature type="region of interest" description="Disordered" evidence="12">
    <location>
        <begin position="493"/>
        <end position="526"/>
    </location>
</feature>
<evidence type="ECO:0000313" key="15">
    <source>
        <dbReference type="Proteomes" id="UP001473302"/>
    </source>
</evidence>
<dbReference type="PANTHER" id="PTHR15735">
    <property type="entry name" value="FCH AND DOUBLE SH3 DOMAINS PROTEIN"/>
    <property type="match status" value="1"/>
</dbReference>
<evidence type="ECO:0000256" key="2">
    <source>
        <dbReference type="ARBA" id="ARBA00004134"/>
    </source>
</evidence>
<proteinExistence type="inferred from homology"/>
<dbReference type="Gene3D" id="2.30.30.700">
    <property type="entry name" value="SLA1 homology domain 1"/>
    <property type="match status" value="1"/>
</dbReference>
<keyword evidence="9" id="KW-0009">Actin-binding</keyword>
<dbReference type="Proteomes" id="UP001473302">
    <property type="component" value="Unassembled WGS sequence"/>
</dbReference>
<feature type="region of interest" description="Disordered" evidence="12">
    <location>
        <begin position="225"/>
        <end position="303"/>
    </location>
</feature>
<evidence type="ECO:0000256" key="8">
    <source>
        <dbReference type="ARBA" id="ARBA00022753"/>
    </source>
</evidence>
<dbReference type="Pfam" id="PF03983">
    <property type="entry name" value="SHD1"/>
    <property type="match status" value="1"/>
</dbReference>
<dbReference type="Pfam" id="PF00018">
    <property type="entry name" value="SH3_1"/>
    <property type="match status" value="1"/>
</dbReference>
<dbReference type="InterPro" id="IPR036028">
    <property type="entry name" value="SH3-like_dom_sf"/>
</dbReference>
<feature type="compositionally biased region" description="Polar residues" evidence="12">
    <location>
        <begin position="500"/>
        <end position="519"/>
    </location>
</feature>
<evidence type="ECO:0000256" key="5">
    <source>
        <dbReference type="ARBA" id="ARBA00020357"/>
    </source>
</evidence>
<dbReference type="PRINTS" id="PR00452">
    <property type="entry name" value="SH3DOMAIN"/>
</dbReference>
<organism evidence="14 15">
    <name type="scientific">Mucor flavus</name>
    <dbReference type="NCBI Taxonomy" id="439312"/>
    <lineage>
        <taxon>Eukaryota</taxon>
        <taxon>Fungi</taxon>
        <taxon>Fungi incertae sedis</taxon>
        <taxon>Mucoromycota</taxon>
        <taxon>Mucoromycotina</taxon>
        <taxon>Mucoromycetes</taxon>
        <taxon>Mucorales</taxon>
        <taxon>Mucorineae</taxon>
        <taxon>Mucoraceae</taxon>
        <taxon>Mucor</taxon>
    </lineage>
</organism>
<keyword evidence="7" id="KW-0254">Endocytosis</keyword>
<dbReference type="CDD" id="cd22249">
    <property type="entry name" value="UDM1_RNF168_RNF169-like"/>
    <property type="match status" value="1"/>
</dbReference>
<feature type="compositionally biased region" description="Polar residues" evidence="12">
    <location>
        <begin position="260"/>
        <end position="270"/>
    </location>
</feature>
<accession>A0ABP9YIR9</accession>
<keyword evidence="6 11" id="KW-0728">SH3 domain</keyword>
<dbReference type="CDD" id="cd11773">
    <property type="entry name" value="SH3_Sla1p_1"/>
    <property type="match status" value="1"/>
</dbReference>
<evidence type="ECO:0000256" key="6">
    <source>
        <dbReference type="ARBA" id="ARBA00022443"/>
    </source>
</evidence>
<comment type="subcellular location">
    <subcellularLocation>
        <location evidence="3">Cell membrane</location>
        <topology evidence="3">Peripheral membrane protein</topology>
        <orientation evidence="3">Cytoplasmic side</orientation>
    </subcellularLocation>
    <subcellularLocation>
        <location evidence="2">Cytoplasm</location>
        <location evidence="2">Cytoskeleton</location>
        <location evidence="2">Actin patch</location>
    </subcellularLocation>
    <subcellularLocation>
        <location evidence="1">Endosome membrane</location>
        <topology evidence="1">Peripheral membrane protein</topology>
        <orientation evidence="1">Cytoplasmic side</orientation>
    </subcellularLocation>
</comment>
<evidence type="ECO:0000256" key="3">
    <source>
        <dbReference type="ARBA" id="ARBA00004413"/>
    </source>
</evidence>
<keyword evidence="15" id="KW-1185">Reference proteome</keyword>
<comment type="similarity">
    <text evidence="4">Belongs to the SLA1 family.</text>
</comment>
<dbReference type="InterPro" id="IPR013761">
    <property type="entry name" value="SAM/pointed_sf"/>
</dbReference>
<feature type="compositionally biased region" description="Basic and acidic residues" evidence="12">
    <location>
        <begin position="225"/>
        <end position="256"/>
    </location>
</feature>
<dbReference type="EMBL" id="BAABUK010000002">
    <property type="protein sequence ID" value="GAA5806738.1"/>
    <property type="molecule type" value="Genomic_DNA"/>
</dbReference>
<name>A0ABP9YIR9_9FUNG</name>
<evidence type="ECO:0000256" key="7">
    <source>
        <dbReference type="ARBA" id="ARBA00022583"/>
    </source>
</evidence>
<feature type="region of interest" description="Disordered" evidence="12">
    <location>
        <begin position="627"/>
        <end position="651"/>
    </location>
</feature>
<evidence type="ECO:0000256" key="10">
    <source>
        <dbReference type="ARBA" id="ARBA00023212"/>
    </source>
</evidence>
<dbReference type="CDD" id="cd00174">
    <property type="entry name" value="SH3"/>
    <property type="match status" value="1"/>
</dbReference>